<sequence length="372" mass="40718">MKQFVLVAGFDYEFTGVDFRQLCENRRKRIITANKAREELRFTILDFRAGETVEIAVTYPGGVKQEAKKQTATFRPVGRSSYHTVTAPDGTTHVRFKPGQFDTLSILDMYGAVVAIGTNAPGTLAELSVFSHAWAGGPILVNSDNDRSVVVPAPPSIGGGGGTVTVALGSTTLRDPDDRDPRVELDFVPPTMDAGDRALFAKAFAKDALVWLWGCQATEAVHNVLNRLERSKEYRITGLGDEDEVTLTNLAPKSVDFLEAVLLPLLKATFPKPRSTVTLKFKFVKFFACAANRMSYAAHIADVAKVETRAAPMGTGANYDGGALPLMHVDPVYAAHFTFYRNYLNRKFDPDGRNYMIFVPGEGCAKPKKTTP</sequence>
<dbReference type="EMBL" id="JBEZFP010000019">
    <property type="protein sequence ID" value="MEU8133891.1"/>
    <property type="molecule type" value="Genomic_DNA"/>
</dbReference>
<comment type="caution">
    <text evidence="1">The sequence shown here is derived from an EMBL/GenBank/DDBJ whole genome shotgun (WGS) entry which is preliminary data.</text>
</comment>
<dbReference type="RefSeq" id="WP_358352105.1">
    <property type="nucleotide sequence ID" value="NZ_JBEZFP010000019.1"/>
</dbReference>
<gene>
    <name evidence="1" type="ORF">AB0C36_10310</name>
</gene>
<accession>A0ABV3DDR5</accession>
<evidence type="ECO:0000313" key="2">
    <source>
        <dbReference type="Proteomes" id="UP001551482"/>
    </source>
</evidence>
<keyword evidence="2" id="KW-1185">Reference proteome</keyword>
<protein>
    <submittedName>
        <fullName evidence="1">Uncharacterized protein</fullName>
    </submittedName>
</protein>
<evidence type="ECO:0000313" key="1">
    <source>
        <dbReference type="EMBL" id="MEU8133891.1"/>
    </source>
</evidence>
<proteinExistence type="predicted"/>
<organism evidence="1 2">
    <name type="scientific">Streptodolium elevatio</name>
    <dbReference type="NCBI Taxonomy" id="3157996"/>
    <lineage>
        <taxon>Bacteria</taxon>
        <taxon>Bacillati</taxon>
        <taxon>Actinomycetota</taxon>
        <taxon>Actinomycetes</taxon>
        <taxon>Kitasatosporales</taxon>
        <taxon>Streptomycetaceae</taxon>
        <taxon>Streptodolium</taxon>
    </lineage>
</organism>
<reference evidence="1 2" key="1">
    <citation type="submission" date="2024-06" db="EMBL/GenBank/DDBJ databases">
        <title>The Natural Products Discovery Center: Release of the First 8490 Sequenced Strains for Exploring Actinobacteria Biosynthetic Diversity.</title>
        <authorList>
            <person name="Kalkreuter E."/>
            <person name="Kautsar S.A."/>
            <person name="Yang D."/>
            <person name="Bader C.D."/>
            <person name="Teijaro C.N."/>
            <person name="Fluegel L."/>
            <person name="Davis C.M."/>
            <person name="Simpson J.R."/>
            <person name="Lauterbach L."/>
            <person name="Steele A.D."/>
            <person name="Gui C."/>
            <person name="Meng S."/>
            <person name="Li G."/>
            <person name="Viehrig K."/>
            <person name="Ye F."/>
            <person name="Su P."/>
            <person name="Kiefer A.F."/>
            <person name="Nichols A."/>
            <person name="Cepeda A.J."/>
            <person name="Yan W."/>
            <person name="Fan B."/>
            <person name="Jiang Y."/>
            <person name="Adhikari A."/>
            <person name="Zheng C.-J."/>
            <person name="Schuster L."/>
            <person name="Cowan T.M."/>
            <person name="Smanski M.J."/>
            <person name="Chevrette M.G."/>
            <person name="De Carvalho L.P.S."/>
            <person name="Shen B."/>
        </authorList>
    </citation>
    <scope>NUCLEOTIDE SEQUENCE [LARGE SCALE GENOMIC DNA]</scope>
    <source>
        <strain evidence="1 2">NPDC048946</strain>
    </source>
</reference>
<dbReference type="Proteomes" id="UP001551482">
    <property type="component" value="Unassembled WGS sequence"/>
</dbReference>
<name>A0ABV3DDR5_9ACTN</name>